<dbReference type="GO" id="GO:0005886">
    <property type="term" value="C:plasma membrane"/>
    <property type="evidence" value="ECO:0007669"/>
    <property type="project" value="UniProtKB-SubCell"/>
</dbReference>
<evidence type="ECO:0000256" key="1">
    <source>
        <dbReference type="ARBA" id="ARBA00004651"/>
    </source>
</evidence>
<keyword evidence="5 6" id="KW-0472">Membrane</keyword>
<dbReference type="Proteomes" id="UP000461585">
    <property type="component" value="Unassembled WGS sequence"/>
</dbReference>
<evidence type="ECO:0000313" key="9">
    <source>
        <dbReference type="Proteomes" id="UP000461585"/>
    </source>
</evidence>
<keyword evidence="9" id="KW-1185">Reference proteome</keyword>
<evidence type="ECO:0000256" key="3">
    <source>
        <dbReference type="ARBA" id="ARBA00022692"/>
    </source>
</evidence>
<dbReference type="SUPFAM" id="SSF103473">
    <property type="entry name" value="MFS general substrate transporter"/>
    <property type="match status" value="1"/>
</dbReference>
<feature type="transmembrane region" description="Helical" evidence="6">
    <location>
        <begin position="313"/>
        <end position="333"/>
    </location>
</feature>
<dbReference type="PANTHER" id="PTHR11360:SF304">
    <property type="entry name" value="MFS DOMAIN-CONTAINING PROTEIN"/>
    <property type="match status" value="1"/>
</dbReference>
<feature type="transmembrane region" description="Helical" evidence="6">
    <location>
        <begin position="290"/>
        <end position="307"/>
    </location>
</feature>
<feature type="transmembrane region" description="Helical" evidence="6">
    <location>
        <begin position="140"/>
        <end position="162"/>
    </location>
</feature>
<dbReference type="EMBL" id="JAAEEH010000010">
    <property type="protein sequence ID" value="NDL67130.1"/>
    <property type="molecule type" value="Genomic_DNA"/>
</dbReference>
<keyword evidence="2" id="KW-0813">Transport</keyword>
<dbReference type="AlphaFoldDB" id="A0A7X5HV03"/>
<sequence>MGIEVEKIGYGFRWRFVLLGGLVMICLGTVYSWSVFRLHVERGFGVGATLSGLPYMTSLAFYAVMMLLSGRVLDRHSPRRLMVAGTVLVALGWLLSAYATGIWTLTLAYGVVIGTGVGITYGVPMVVVSRWFPEKKGLAIGLVLGGFGLSPVVTAPLASALIMEFGLARTFGILGVAYGILLPVLSLFFRHPTQEEVLGLPLPKASAGEVGEVEVADIVKTRQFRVLYWNFLTGAMIGLTFIGMTGHVGMDAMGLSSRQVDGLIPLFALSNGAGRPLFGWLADRYKARRVMRLSFALMALGSVLMLVAEPGRILLFALAFSLFWMNLGGWLAIAPSVTGRMFGARNYSRNYGIVFTAYGIGAILGVLASGMLVDLLHDLRPLFLLVLLLCASGIYRTRKHGRAKVLT</sequence>
<dbReference type="Gene3D" id="1.20.1250.20">
    <property type="entry name" value="MFS general substrate transporter like domains"/>
    <property type="match status" value="2"/>
</dbReference>
<dbReference type="CDD" id="cd17353">
    <property type="entry name" value="MFS_OFA_like"/>
    <property type="match status" value="1"/>
</dbReference>
<dbReference type="InterPro" id="IPR036259">
    <property type="entry name" value="MFS_trans_sf"/>
</dbReference>
<feature type="transmembrane region" description="Helical" evidence="6">
    <location>
        <begin position="81"/>
        <end position="101"/>
    </location>
</feature>
<dbReference type="InterPro" id="IPR011701">
    <property type="entry name" value="MFS"/>
</dbReference>
<gene>
    <name evidence="8" type="ORF">GXN74_05135</name>
</gene>
<keyword evidence="4 6" id="KW-1133">Transmembrane helix</keyword>
<dbReference type="RefSeq" id="WP_162369859.1">
    <property type="nucleotide sequence ID" value="NZ_JAAEEH010000010.1"/>
</dbReference>
<dbReference type="PANTHER" id="PTHR11360">
    <property type="entry name" value="MONOCARBOXYLATE TRANSPORTER"/>
    <property type="match status" value="1"/>
</dbReference>
<keyword evidence="3 6" id="KW-0812">Transmembrane</keyword>
<dbReference type="Pfam" id="PF07690">
    <property type="entry name" value="MFS_1"/>
    <property type="match status" value="1"/>
</dbReference>
<feature type="transmembrane region" description="Helical" evidence="6">
    <location>
        <begin position="107"/>
        <end position="128"/>
    </location>
</feature>
<feature type="transmembrane region" description="Helical" evidence="6">
    <location>
        <begin position="353"/>
        <end position="373"/>
    </location>
</feature>
<dbReference type="GO" id="GO:0022857">
    <property type="term" value="F:transmembrane transporter activity"/>
    <property type="evidence" value="ECO:0007669"/>
    <property type="project" value="InterPro"/>
</dbReference>
<comment type="subcellular location">
    <subcellularLocation>
        <location evidence="1">Cell membrane</location>
        <topology evidence="1">Multi-pass membrane protein</topology>
    </subcellularLocation>
</comment>
<organism evidence="8 9">
    <name type="scientific">Anaerotalea alkaliphila</name>
    <dbReference type="NCBI Taxonomy" id="2662126"/>
    <lineage>
        <taxon>Bacteria</taxon>
        <taxon>Bacillati</taxon>
        <taxon>Bacillota</taxon>
        <taxon>Clostridia</taxon>
        <taxon>Eubacteriales</taxon>
        <taxon>Anaerotalea</taxon>
    </lineage>
</organism>
<dbReference type="InterPro" id="IPR050327">
    <property type="entry name" value="Proton-linked_MCT"/>
</dbReference>
<feature type="transmembrane region" description="Helical" evidence="6">
    <location>
        <begin position="168"/>
        <end position="189"/>
    </location>
</feature>
<protein>
    <submittedName>
        <fullName evidence="8">OFA family MFS transporter</fullName>
    </submittedName>
</protein>
<feature type="transmembrane region" description="Helical" evidence="6">
    <location>
        <begin position="262"/>
        <end position="278"/>
    </location>
</feature>
<comment type="caution">
    <text evidence="8">The sequence shown here is derived from an EMBL/GenBank/DDBJ whole genome shotgun (WGS) entry which is preliminary data.</text>
</comment>
<accession>A0A7X5HV03</accession>
<feature type="transmembrane region" description="Helical" evidence="6">
    <location>
        <begin position="12"/>
        <end position="33"/>
    </location>
</feature>
<dbReference type="PROSITE" id="PS50850">
    <property type="entry name" value="MFS"/>
    <property type="match status" value="1"/>
</dbReference>
<evidence type="ECO:0000259" key="7">
    <source>
        <dbReference type="PROSITE" id="PS50850"/>
    </source>
</evidence>
<name>A0A7X5HV03_9FIRM</name>
<reference evidence="8 9" key="1">
    <citation type="submission" date="2020-01" db="EMBL/GenBank/DDBJ databases">
        <title>Anaeroalcalibacter tamaniensis gen. nov., sp. nov., moderately halophilic strictly anaerobic fermenter bacterium from mud volcano of Taman peninsula.</title>
        <authorList>
            <person name="Frolova A."/>
            <person name="Merkel A.Y."/>
            <person name="Slobodkin A.I."/>
        </authorList>
    </citation>
    <scope>NUCLEOTIDE SEQUENCE [LARGE SCALE GENOMIC DNA]</scope>
    <source>
        <strain evidence="8 9">F-3ap</strain>
    </source>
</reference>
<evidence type="ECO:0000313" key="8">
    <source>
        <dbReference type="EMBL" id="NDL67130.1"/>
    </source>
</evidence>
<evidence type="ECO:0000256" key="4">
    <source>
        <dbReference type="ARBA" id="ARBA00022989"/>
    </source>
</evidence>
<evidence type="ECO:0000256" key="5">
    <source>
        <dbReference type="ARBA" id="ARBA00023136"/>
    </source>
</evidence>
<feature type="transmembrane region" description="Helical" evidence="6">
    <location>
        <begin position="379"/>
        <end position="395"/>
    </location>
</feature>
<feature type="transmembrane region" description="Helical" evidence="6">
    <location>
        <begin position="53"/>
        <end position="69"/>
    </location>
</feature>
<evidence type="ECO:0000256" key="6">
    <source>
        <dbReference type="SAM" id="Phobius"/>
    </source>
</evidence>
<dbReference type="InterPro" id="IPR020846">
    <property type="entry name" value="MFS_dom"/>
</dbReference>
<evidence type="ECO:0000256" key="2">
    <source>
        <dbReference type="ARBA" id="ARBA00022448"/>
    </source>
</evidence>
<feature type="domain" description="Major facilitator superfamily (MFS) profile" evidence="7">
    <location>
        <begin position="1"/>
        <end position="407"/>
    </location>
</feature>
<feature type="transmembrane region" description="Helical" evidence="6">
    <location>
        <begin position="227"/>
        <end position="250"/>
    </location>
</feature>
<proteinExistence type="predicted"/>